<dbReference type="GO" id="GO:0004177">
    <property type="term" value="F:aminopeptidase activity"/>
    <property type="evidence" value="ECO:0007669"/>
    <property type="project" value="UniProtKB-EC"/>
</dbReference>
<protein>
    <recommendedName>
        <fullName evidence="1">Proline iminopeptidase</fullName>
    </recommendedName>
</protein>
<reference evidence="5 6" key="1">
    <citation type="submission" date="2019-06" db="EMBL/GenBank/DDBJ databases">
        <title>Draft genome of Aliikangiella marina GYP-15.</title>
        <authorList>
            <person name="Wang G."/>
        </authorList>
    </citation>
    <scope>NUCLEOTIDE SEQUENCE [LARGE SCALE GENOMIC DNA]</scope>
    <source>
        <strain evidence="5 6">GYP-15</strain>
    </source>
</reference>
<dbReference type="InterPro" id="IPR000073">
    <property type="entry name" value="AB_hydrolase_1"/>
</dbReference>
<dbReference type="InterPro" id="IPR013595">
    <property type="entry name" value="Pept_S33_TAP-like_C"/>
</dbReference>
<evidence type="ECO:0000256" key="2">
    <source>
        <dbReference type="SAM" id="SignalP"/>
    </source>
</evidence>
<evidence type="ECO:0000313" key="5">
    <source>
        <dbReference type="EMBL" id="TQV72781.1"/>
    </source>
</evidence>
<dbReference type="Pfam" id="PF00561">
    <property type="entry name" value="Abhydrolase_1"/>
    <property type="match status" value="1"/>
</dbReference>
<name>A0A545T6D1_9GAMM</name>
<dbReference type="GO" id="GO:0006508">
    <property type="term" value="P:proteolysis"/>
    <property type="evidence" value="ECO:0007669"/>
    <property type="project" value="InterPro"/>
</dbReference>
<keyword evidence="5" id="KW-0378">Hydrolase</keyword>
<feature type="domain" description="AB hydrolase-1" evidence="3">
    <location>
        <begin position="89"/>
        <end position="241"/>
    </location>
</feature>
<dbReference type="SUPFAM" id="SSF53474">
    <property type="entry name" value="alpha/beta-Hydrolases"/>
    <property type="match status" value="1"/>
</dbReference>
<dbReference type="InterPro" id="IPR005944">
    <property type="entry name" value="Pro_iminopeptidase"/>
</dbReference>
<evidence type="ECO:0000259" key="4">
    <source>
        <dbReference type="Pfam" id="PF08386"/>
    </source>
</evidence>
<dbReference type="PANTHER" id="PTHR43722">
    <property type="entry name" value="PROLINE IMINOPEPTIDASE"/>
    <property type="match status" value="1"/>
</dbReference>
<gene>
    <name evidence="5" type="ORF">FLL45_15035</name>
</gene>
<organism evidence="5 6">
    <name type="scientific">Aliikangiella marina</name>
    <dbReference type="NCBI Taxonomy" id="1712262"/>
    <lineage>
        <taxon>Bacteria</taxon>
        <taxon>Pseudomonadati</taxon>
        <taxon>Pseudomonadota</taxon>
        <taxon>Gammaproteobacteria</taxon>
        <taxon>Oceanospirillales</taxon>
        <taxon>Pleioneaceae</taxon>
        <taxon>Aliikangiella</taxon>
    </lineage>
</organism>
<feature type="chain" id="PRO_5022068104" description="Proline iminopeptidase" evidence="2">
    <location>
        <begin position="26"/>
        <end position="492"/>
    </location>
</feature>
<dbReference type="RefSeq" id="WP_142942892.1">
    <property type="nucleotide sequence ID" value="NZ_VIKR01000004.1"/>
</dbReference>
<accession>A0A545T6D1</accession>
<sequence length="492" mass="54556">MRSMRILTVIVMTSASILTLMTASAKSSNQAETTYGNEKAIEFTANDGQKTAAFQGSIRVPENRHDKNSKTIEVGYVRFPATGVKNGSPIIYLAGGPGGSGIGTAKWRRFPLFMAMREFGDVIALDQRGTGVSTKAPECISDQTVAHTQKITMAELTKKYRLAGKNCLQFWRSKGFDPLGYTTLQSAHDLDDLRKHLQADKVTLWGISYGSHLAFAAMKIMESKIDKVILASAEGLDQTVKLPARTFAYFQRVQQVIDQQPLLKKQFPDVIAMIKRVNNKLEESPIMINIPRKDGGKLALLFQKGHMQMIASMMIADPGQYLAMLLNIYQGLERDDTQLLSAVLQRGMFNDNRIKFNLMPFAMDVASGISGERLSLVNQQAKDSLLGDMLNFPMPHLNQIASNLDLGDSFRQPAVNNIPTLLFTGTLDGRTYVEGQKEAVRGLNNLTHILVENAGHNLFTASPNVLEAMQLFMRDQKIETKTIKTPLPQLKL</sequence>
<keyword evidence="6" id="KW-1185">Reference proteome</keyword>
<dbReference type="Pfam" id="PF08386">
    <property type="entry name" value="Abhydrolase_4"/>
    <property type="match status" value="1"/>
</dbReference>
<dbReference type="PANTHER" id="PTHR43722:SF1">
    <property type="entry name" value="PROLINE IMINOPEPTIDASE"/>
    <property type="match status" value="1"/>
</dbReference>
<dbReference type="Proteomes" id="UP000317839">
    <property type="component" value="Unassembled WGS sequence"/>
</dbReference>
<keyword evidence="2" id="KW-0732">Signal</keyword>
<dbReference type="Gene3D" id="3.40.50.1820">
    <property type="entry name" value="alpha/beta hydrolase"/>
    <property type="match status" value="2"/>
</dbReference>
<feature type="domain" description="Peptidase S33 tripeptidyl aminopeptidase-like C-terminal" evidence="4">
    <location>
        <begin position="412"/>
        <end position="479"/>
    </location>
</feature>
<dbReference type="EMBL" id="VIKR01000004">
    <property type="protein sequence ID" value="TQV72781.1"/>
    <property type="molecule type" value="Genomic_DNA"/>
</dbReference>
<evidence type="ECO:0000259" key="3">
    <source>
        <dbReference type="Pfam" id="PF00561"/>
    </source>
</evidence>
<evidence type="ECO:0000256" key="1">
    <source>
        <dbReference type="ARBA" id="ARBA00021843"/>
    </source>
</evidence>
<dbReference type="InterPro" id="IPR029058">
    <property type="entry name" value="AB_hydrolase_fold"/>
</dbReference>
<dbReference type="OrthoDB" id="4510475at2"/>
<proteinExistence type="predicted"/>
<dbReference type="AlphaFoldDB" id="A0A545T6D1"/>
<evidence type="ECO:0000313" key="6">
    <source>
        <dbReference type="Proteomes" id="UP000317839"/>
    </source>
</evidence>
<comment type="caution">
    <text evidence="5">The sequence shown here is derived from an EMBL/GenBank/DDBJ whole genome shotgun (WGS) entry which is preliminary data.</text>
</comment>
<dbReference type="GO" id="GO:0005737">
    <property type="term" value="C:cytoplasm"/>
    <property type="evidence" value="ECO:0007669"/>
    <property type="project" value="InterPro"/>
</dbReference>
<feature type="signal peptide" evidence="2">
    <location>
        <begin position="1"/>
        <end position="25"/>
    </location>
</feature>